<evidence type="ECO:0000313" key="2">
    <source>
        <dbReference type="EMBL" id="CZS97403.1"/>
    </source>
</evidence>
<accession>A0A1E1KH57</accession>
<organism evidence="2 3">
    <name type="scientific">Rhynchosporium graminicola</name>
    <dbReference type="NCBI Taxonomy" id="2792576"/>
    <lineage>
        <taxon>Eukaryota</taxon>
        <taxon>Fungi</taxon>
        <taxon>Dikarya</taxon>
        <taxon>Ascomycota</taxon>
        <taxon>Pezizomycotina</taxon>
        <taxon>Leotiomycetes</taxon>
        <taxon>Helotiales</taxon>
        <taxon>Ploettnerulaceae</taxon>
        <taxon>Rhynchosporium</taxon>
    </lineage>
</organism>
<protein>
    <submittedName>
        <fullName evidence="2">Uncharacterized protein</fullName>
    </submittedName>
</protein>
<reference evidence="3" key="1">
    <citation type="submission" date="2016-03" db="EMBL/GenBank/DDBJ databases">
        <authorList>
            <person name="Ploux O."/>
        </authorList>
    </citation>
    <scope>NUCLEOTIDE SEQUENCE [LARGE SCALE GENOMIC DNA]</scope>
    <source>
        <strain evidence="3">UK7</strain>
    </source>
</reference>
<dbReference type="InParanoid" id="A0A1E1KH57"/>
<comment type="caution">
    <text evidence="2">The sequence shown here is derived from an EMBL/GenBank/DDBJ whole genome shotgun (WGS) entry which is preliminary data.</text>
</comment>
<dbReference type="AlphaFoldDB" id="A0A1E1KH57"/>
<dbReference type="Proteomes" id="UP000178129">
    <property type="component" value="Unassembled WGS sequence"/>
</dbReference>
<gene>
    <name evidence="2" type="ORF">RCO7_00251</name>
</gene>
<keyword evidence="3" id="KW-1185">Reference proteome</keyword>
<sequence length="209" mass="23310">MSTPSEFSPIFCCGSAHPVHDSSHTKLHNDPNRGLHEAIFQSFVAFAMRRQHATDLYHFIMGFSPDPSRPPTSGLIPQPQPAPIFSLEALENNPLTPQIPYVIHLTSRHDFGPVYSHRYFVCPPALDEDWVEVSLIQWFARGEPFKMKAEKWDIKCRGDCKFFRMTLRPNLAMRGCYPVSAGGAQEVESSVSGSGDDVSFGSDSQTPLA</sequence>
<name>A0A1E1KH57_9HELO</name>
<dbReference type="EMBL" id="FJUW01000013">
    <property type="protein sequence ID" value="CZS97403.1"/>
    <property type="molecule type" value="Genomic_DNA"/>
</dbReference>
<evidence type="ECO:0000256" key="1">
    <source>
        <dbReference type="SAM" id="MobiDB-lite"/>
    </source>
</evidence>
<proteinExistence type="predicted"/>
<evidence type="ECO:0000313" key="3">
    <source>
        <dbReference type="Proteomes" id="UP000178129"/>
    </source>
</evidence>
<feature type="region of interest" description="Disordered" evidence="1">
    <location>
        <begin position="187"/>
        <end position="209"/>
    </location>
</feature>